<dbReference type="InterPro" id="IPR011051">
    <property type="entry name" value="RmlC_Cupin_sf"/>
</dbReference>
<dbReference type="PROSITE" id="PS01124">
    <property type="entry name" value="HTH_ARAC_FAMILY_2"/>
    <property type="match status" value="1"/>
</dbReference>
<dbReference type="InterPro" id="IPR018060">
    <property type="entry name" value="HTH_AraC"/>
</dbReference>
<dbReference type="SMART" id="SM00342">
    <property type="entry name" value="HTH_ARAC"/>
    <property type="match status" value="1"/>
</dbReference>
<dbReference type="PROSITE" id="PS00041">
    <property type="entry name" value="HTH_ARAC_FAMILY_1"/>
    <property type="match status" value="1"/>
</dbReference>
<dbReference type="SUPFAM" id="SSF51182">
    <property type="entry name" value="RmlC-like cupins"/>
    <property type="match status" value="1"/>
</dbReference>
<accession>A0ABW4RL97</accession>
<proteinExistence type="predicted"/>
<dbReference type="Pfam" id="PF02311">
    <property type="entry name" value="AraC_binding"/>
    <property type="match status" value="1"/>
</dbReference>
<keyword evidence="6" id="KW-1185">Reference proteome</keyword>
<dbReference type="PANTHER" id="PTHR43280:SF28">
    <property type="entry name" value="HTH-TYPE TRANSCRIPTIONAL ACTIVATOR RHAS"/>
    <property type="match status" value="1"/>
</dbReference>
<name>A0ABW4RL97_9BACL</name>
<dbReference type="SUPFAM" id="SSF46689">
    <property type="entry name" value="Homeodomain-like"/>
    <property type="match status" value="2"/>
</dbReference>
<dbReference type="Gene3D" id="1.10.10.60">
    <property type="entry name" value="Homeodomain-like"/>
    <property type="match status" value="2"/>
</dbReference>
<comment type="caution">
    <text evidence="5">The sequence shown here is derived from an EMBL/GenBank/DDBJ whole genome shotgun (WGS) entry which is preliminary data.</text>
</comment>
<protein>
    <submittedName>
        <fullName evidence="5">AraC family transcriptional regulator</fullName>
    </submittedName>
</protein>
<evidence type="ECO:0000256" key="2">
    <source>
        <dbReference type="ARBA" id="ARBA00023125"/>
    </source>
</evidence>
<dbReference type="CDD" id="cd02208">
    <property type="entry name" value="cupin_RmlC-like"/>
    <property type="match status" value="1"/>
</dbReference>
<evidence type="ECO:0000313" key="5">
    <source>
        <dbReference type="EMBL" id="MFD1886499.1"/>
    </source>
</evidence>
<evidence type="ECO:0000256" key="3">
    <source>
        <dbReference type="ARBA" id="ARBA00023163"/>
    </source>
</evidence>
<dbReference type="Pfam" id="PF12833">
    <property type="entry name" value="HTH_18"/>
    <property type="match status" value="1"/>
</dbReference>
<dbReference type="InterPro" id="IPR009057">
    <property type="entry name" value="Homeodomain-like_sf"/>
</dbReference>
<dbReference type="InterPro" id="IPR018062">
    <property type="entry name" value="HTH_AraC-typ_CS"/>
</dbReference>
<gene>
    <name evidence="5" type="ORF">ACFSC9_13305</name>
</gene>
<sequence>MPAIHFKIDTTSLQELTVHRTTTLPLACYKTDIRQHVQGYIPLHWHDELQFVVMLQGSAWFQVYDQKLSVQQGDGLFINSGSFHMAEAASDGDCTYICLNVAAHFITAHDLYAVCVHPYVQATNLPFIPIPCHEAWGKAIVQSVHKLWQLLQERPPVFEIQLAVQLTSMWQHLITSGFQPQYSQAEMIKNERIKQMLEWIHIHYAEKITLDEIAHAGQLSRSECCRYFRRYFKTSPLNYVADYRIRQSLILLQQDQSVTETAYGVGFNSTSYFIERFRKLMQMTPLAYKKQMNGD</sequence>
<evidence type="ECO:0000313" key="6">
    <source>
        <dbReference type="Proteomes" id="UP001597233"/>
    </source>
</evidence>
<evidence type="ECO:0000256" key="1">
    <source>
        <dbReference type="ARBA" id="ARBA00023015"/>
    </source>
</evidence>
<dbReference type="Proteomes" id="UP001597233">
    <property type="component" value="Unassembled WGS sequence"/>
</dbReference>
<feature type="domain" description="HTH araC/xylS-type" evidence="4">
    <location>
        <begin position="194"/>
        <end position="291"/>
    </location>
</feature>
<dbReference type="EMBL" id="JBHUEH010000016">
    <property type="protein sequence ID" value="MFD1886499.1"/>
    <property type="molecule type" value="Genomic_DNA"/>
</dbReference>
<dbReference type="PANTHER" id="PTHR43280">
    <property type="entry name" value="ARAC-FAMILY TRANSCRIPTIONAL REGULATOR"/>
    <property type="match status" value="1"/>
</dbReference>
<keyword evidence="2" id="KW-0238">DNA-binding</keyword>
<keyword evidence="1" id="KW-0805">Transcription regulation</keyword>
<organism evidence="5 6">
    <name type="scientific">Paenibacillus wenxiniae</name>
    <dbReference type="NCBI Taxonomy" id="1636843"/>
    <lineage>
        <taxon>Bacteria</taxon>
        <taxon>Bacillati</taxon>
        <taxon>Bacillota</taxon>
        <taxon>Bacilli</taxon>
        <taxon>Bacillales</taxon>
        <taxon>Paenibacillaceae</taxon>
        <taxon>Paenibacillus</taxon>
    </lineage>
</organism>
<dbReference type="InterPro" id="IPR003313">
    <property type="entry name" value="AraC-bd"/>
</dbReference>
<dbReference type="RefSeq" id="WP_347325499.1">
    <property type="nucleotide sequence ID" value="NZ_JBCGUH010000006.1"/>
</dbReference>
<dbReference type="Gene3D" id="2.60.120.10">
    <property type="entry name" value="Jelly Rolls"/>
    <property type="match status" value="1"/>
</dbReference>
<reference evidence="6" key="1">
    <citation type="journal article" date="2019" name="Int. J. Syst. Evol. Microbiol.">
        <title>The Global Catalogue of Microorganisms (GCM) 10K type strain sequencing project: providing services to taxonomists for standard genome sequencing and annotation.</title>
        <authorList>
            <consortium name="The Broad Institute Genomics Platform"/>
            <consortium name="The Broad Institute Genome Sequencing Center for Infectious Disease"/>
            <person name="Wu L."/>
            <person name="Ma J."/>
        </authorList>
    </citation>
    <scope>NUCLEOTIDE SEQUENCE [LARGE SCALE GENOMIC DNA]</scope>
    <source>
        <strain evidence="6">CCUG 54950</strain>
    </source>
</reference>
<evidence type="ECO:0000259" key="4">
    <source>
        <dbReference type="PROSITE" id="PS01124"/>
    </source>
</evidence>
<dbReference type="InterPro" id="IPR014710">
    <property type="entry name" value="RmlC-like_jellyroll"/>
</dbReference>
<keyword evidence="3" id="KW-0804">Transcription</keyword>